<evidence type="ECO:0000313" key="1">
    <source>
        <dbReference type="EMBL" id="MCL1635552.1"/>
    </source>
</evidence>
<comment type="caution">
    <text evidence="1">The sequence shown here is derived from an EMBL/GenBank/DDBJ whole genome shotgun (WGS) entry which is preliminary data.</text>
</comment>
<keyword evidence="2" id="KW-1185">Reference proteome</keyword>
<dbReference type="InterPro" id="IPR009367">
    <property type="entry name" value="Elm1-like"/>
</dbReference>
<dbReference type="EMBL" id="JAMBEP010000003">
    <property type="protein sequence ID" value="MCL1635552.1"/>
    <property type="molecule type" value="Genomic_DNA"/>
</dbReference>
<dbReference type="PANTHER" id="PTHR33986">
    <property type="entry name" value="OS02G0535700 PROTEIN"/>
    <property type="match status" value="1"/>
</dbReference>
<reference evidence="1 2" key="1">
    <citation type="submission" date="2022-05" db="EMBL/GenBank/DDBJ databases">
        <title>Luteimonas sp. SX5, whole genome shotgun sequencing project.</title>
        <authorList>
            <person name="Zhao G."/>
            <person name="Shen L."/>
        </authorList>
    </citation>
    <scope>NUCLEOTIDE SEQUENCE [LARGE SCALE GENOMIC DNA]</scope>
    <source>
        <strain evidence="1 2">SX5</strain>
    </source>
</reference>
<sequence length="324" mass="35317">MEPIQTTAGHSNQIWAVSDGRAGNHRQAVALASALRLGPVDEQTLHTRIPWRWAAPQRWPGAAGAFGADFLRRQAPALAIGCGRQAALATRLLRERGARVVQILDPRLDPHHWDLVIAPEHDGLHGDNVVTLLGSLHPVDAAWLAQARSRFAAFADLPHPRTALLLGGDSAHARFGRMAFEVLASKLEVALARDGGSVLVTASRRTPPDLLQALRHRYDETPGVVWRGAEDGDNPYPGLLAWADRIVCSPDSVNMISEACATTAPVFVFDPERVGGRPRRFIDALLRRGRIRAMDTALAPFAVDPLRETARVAAEVRTRLRLAL</sequence>
<dbReference type="RefSeq" id="WP_249475218.1">
    <property type="nucleotide sequence ID" value="NZ_JAMBEP010000003.1"/>
</dbReference>
<dbReference type="Proteomes" id="UP001431217">
    <property type="component" value="Unassembled WGS sequence"/>
</dbReference>
<evidence type="ECO:0000313" key="2">
    <source>
        <dbReference type="Proteomes" id="UP001431217"/>
    </source>
</evidence>
<gene>
    <name evidence="1" type="ORF">M2650_13065</name>
</gene>
<organism evidence="1 2">
    <name type="scientific">Luteimonas galliterrae</name>
    <dbReference type="NCBI Taxonomy" id="2940486"/>
    <lineage>
        <taxon>Bacteria</taxon>
        <taxon>Pseudomonadati</taxon>
        <taxon>Pseudomonadota</taxon>
        <taxon>Gammaproteobacteria</taxon>
        <taxon>Lysobacterales</taxon>
        <taxon>Lysobacteraceae</taxon>
        <taxon>Luteimonas</taxon>
    </lineage>
</organism>
<dbReference type="PANTHER" id="PTHR33986:SF15">
    <property type="entry name" value="MITOCHONDRIAL FISSION PROTEIN ELM1"/>
    <property type="match status" value="1"/>
</dbReference>
<accession>A0ABT0MKY3</accession>
<name>A0ABT0MKY3_9GAMM</name>
<protein>
    <submittedName>
        <fullName evidence="1">Mitochondrial fission ELM1 family protein</fullName>
    </submittedName>
</protein>
<proteinExistence type="predicted"/>
<dbReference type="Pfam" id="PF06258">
    <property type="entry name" value="Mito_fiss_Elm1"/>
    <property type="match status" value="1"/>
</dbReference>